<reference evidence="2 3" key="2">
    <citation type="submission" date="2019-08" db="EMBL/GenBank/DDBJ databases">
        <title>Jejuicoccus antrihumi gen. nov., sp. nov., a new member of the family Dermacoccaceae isolated from a cave.</title>
        <authorList>
            <person name="Schumann P."/>
            <person name="Kim I.S."/>
        </authorList>
    </citation>
    <scope>NUCLEOTIDE SEQUENCE [LARGE SCALE GENOMIC DNA]</scope>
    <source>
        <strain evidence="2 3">C5-26</strain>
    </source>
</reference>
<evidence type="ECO:0000313" key="3">
    <source>
        <dbReference type="Proteomes" id="UP000320244"/>
    </source>
</evidence>
<keyword evidence="3" id="KW-1185">Reference proteome</keyword>
<comment type="caution">
    <text evidence="2">The sequence shown here is derived from an EMBL/GenBank/DDBJ whole genome shotgun (WGS) entry which is preliminary data.</text>
</comment>
<dbReference type="OrthoDB" id="4247371at2"/>
<reference evidence="2 3" key="1">
    <citation type="submission" date="2019-05" db="EMBL/GenBank/DDBJ databases">
        <authorList>
            <person name="Lee S.D."/>
        </authorList>
    </citation>
    <scope>NUCLEOTIDE SEQUENCE [LARGE SCALE GENOMIC DNA]</scope>
    <source>
        <strain evidence="2 3">C5-26</strain>
    </source>
</reference>
<feature type="region of interest" description="Disordered" evidence="1">
    <location>
        <begin position="70"/>
        <end position="94"/>
    </location>
</feature>
<protein>
    <submittedName>
        <fullName evidence="2">Uncharacterized protein</fullName>
    </submittedName>
</protein>
<evidence type="ECO:0000313" key="2">
    <source>
        <dbReference type="EMBL" id="TWP37289.1"/>
    </source>
</evidence>
<evidence type="ECO:0000256" key="1">
    <source>
        <dbReference type="SAM" id="MobiDB-lite"/>
    </source>
</evidence>
<sequence>MATSTGTTEVWQARIGRGFAEQLQQDAVALGLDGRTDIVKAALQLLHRRAAEERMAGSVETFYAGATPPLPIGVLPDDADEPDPNDVMGASGPA</sequence>
<gene>
    <name evidence="2" type="ORF">FGL98_05895</name>
</gene>
<dbReference type="AlphaFoldDB" id="A0A563E4R8"/>
<organism evidence="2 3">
    <name type="scientific">Leekyejoonella antrihumi</name>
    <dbReference type="NCBI Taxonomy" id="1660198"/>
    <lineage>
        <taxon>Bacteria</taxon>
        <taxon>Bacillati</taxon>
        <taxon>Actinomycetota</taxon>
        <taxon>Actinomycetes</taxon>
        <taxon>Micrococcales</taxon>
        <taxon>Dermacoccaceae</taxon>
        <taxon>Leekyejoonella</taxon>
    </lineage>
</organism>
<proteinExistence type="predicted"/>
<name>A0A563E4R8_9MICO</name>
<dbReference type="RefSeq" id="WP_146315812.1">
    <property type="nucleotide sequence ID" value="NZ_VCQV01000006.1"/>
</dbReference>
<accession>A0A563E4R8</accession>
<dbReference type="EMBL" id="VCQV01000006">
    <property type="protein sequence ID" value="TWP37289.1"/>
    <property type="molecule type" value="Genomic_DNA"/>
</dbReference>
<dbReference type="Proteomes" id="UP000320244">
    <property type="component" value="Unassembled WGS sequence"/>
</dbReference>